<comment type="caution">
    <text evidence="3">The sequence shown here is derived from an EMBL/GenBank/DDBJ whole genome shotgun (WGS) entry which is preliminary data.</text>
</comment>
<dbReference type="InterPro" id="IPR018378">
    <property type="entry name" value="C-type_lectin_CS"/>
</dbReference>
<dbReference type="Pfam" id="PF00059">
    <property type="entry name" value="Lectin_C"/>
    <property type="match status" value="1"/>
</dbReference>
<dbReference type="InterPro" id="IPR016186">
    <property type="entry name" value="C-type_lectin-like/link_sf"/>
</dbReference>
<sequence>MYMDINFLTAFNLVAVKEFWLGVEETSVTGNFMRIHDEADVSYFEWASGQPDNRGGDQKCVVSNGDQQWAWSDWFCSIEQLVVCELPN</sequence>
<evidence type="ECO:0000313" key="4">
    <source>
        <dbReference type="Proteomes" id="UP000828390"/>
    </source>
</evidence>
<name>A0A9D4GEQ7_DREPO</name>
<dbReference type="Proteomes" id="UP000828390">
    <property type="component" value="Unassembled WGS sequence"/>
</dbReference>
<organism evidence="3 4">
    <name type="scientific">Dreissena polymorpha</name>
    <name type="common">Zebra mussel</name>
    <name type="synonym">Mytilus polymorpha</name>
    <dbReference type="NCBI Taxonomy" id="45954"/>
    <lineage>
        <taxon>Eukaryota</taxon>
        <taxon>Metazoa</taxon>
        <taxon>Spiralia</taxon>
        <taxon>Lophotrochozoa</taxon>
        <taxon>Mollusca</taxon>
        <taxon>Bivalvia</taxon>
        <taxon>Autobranchia</taxon>
        <taxon>Heteroconchia</taxon>
        <taxon>Euheterodonta</taxon>
        <taxon>Imparidentia</taxon>
        <taxon>Neoheterodontei</taxon>
        <taxon>Myida</taxon>
        <taxon>Dreissenoidea</taxon>
        <taxon>Dreissenidae</taxon>
        <taxon>Dreissena</taxon>
    </lineage>
</organism>
<dbReference type="Gene3D" id="3.10.100.10">
    <property type="entry name" value="Mannose-Binding Protein A, subunit A"/>
    <property type="match status" value="1"/>
</dbReference>
<gene>
    <name evidence="3" type="ORF">DPMN_142080</name>
</gene>
<dbReference type="AlphaFoldDB" id="A0A9D4GEQ7"/>
<evidence type="ECO:0000256" key="1">
    <source>
        <dbReference type="ARBA" id="ARBA00023157"/>
    </source>
</evidence>
<proteinExistence type="predicted"/>
<accession>A0A9D4GEQ7</accession>
<dbReference type="EMBL" id="JAIWYP010000006">
    <property type="protein sequence ID" value="KAH3813615.1"/>
    <property type="molecule type" value="Genomic_DNA"/>
</dbReference>
<reference evidence="3" key="1">
    <citation type="journal article" date="2019" name="bioRxiv">
        <title>The Genome of the Zebra Mussel, Dreissena polymorpha: A Resource for Invasive Species Research.</title>
        <authorList>
            <person name="McCartney M.A."/>
            <person name="Auch B."/>
            <person name="Kono T."/>
            <person name="Mallez S."/>
            <person name="Zhang Y."/>
            <person name="Obille A."/>
            <person name="Becker A."/>
            <person name="Abrahante J.E."/>
            <person name="Garbe J."/>
            <person name="Badalamenti J.P."/>
            <person name="Herman A."/>
            <person name="Mangelson H."/>
            <person name="Liachko I."/>
            <person name="Sullivan S."/>
            <person name="Sone E.D."/>
            <person name="Koren S."/>
            <person name="Silverstein K.A.T."/>
            <person name="Beckman K.B."/>
            <person name="Gohl D.M."/>
        </authorList>
    </citation>
    <scope>NUCLEOTIDE SEQUENCE</scope>
    <source>
        <strain evidence="3">Duluth1</strain>
        <tissue evidence="3">Whole animal</tissue>
    </source>
</reference>
<evidence type="ECO:0000313" key="3">
    <source>
        <dbReference type="EMBL" id="KAH3813615.1"/>
    </source>
</evidence>
<keyword evidence="1" id="KW-1015">Disulfide bond</keyword>
<dbReference type="InterPro" id="IPR016187">
    <property type="entry name" value="CTDL_fold"/>
</dbReference>
<dbReference type="PROSITE" id="PS50041">
    <property type="entry name" value="C_TYPE_LECTIN_2"/>
    <property type="match status" value="1"/>
</dbReference>
<dbReference type="PROSITE" id="PS00615">
    <property type="entry name" value="C_TYPE_LECTIN_1"/>
    <property type="match status" value="1"/>
</dbReference>
<dbReference type="InterPro" id="IPR001304">
    <property type="entry name" value="C-type_lectin-like"/>
</dbReference>
<keyword evidence="4" id="KW-1185">Reference proteome</keyword>
<protein>
    <recommendedName>
        <fullName evidence="2">C-type lectin domain-containing protein</fullName>
    </recommendedName>
</protein>
<dbReference type="SUPFAM" id="SSF56436">
    <property type="entry name" value="C-type lectin-like"/>
    <property type="match status" value="1"/>
</dbReference>
<evidence type="ECO:0000259" key="2">
    <source>
        <dbReference type="PROSITE" id="PS50041"/>
    </source>
</evidence>
<reference evidence="3" key="2">
    <citation type="submission" date="2020-11" db="EMBL/GenBank/DDBJ databases">
        <authorList>
            <person name="McCartney M.A."/>
            <person name="Auch B."/>
            <person name="Kono T."/>
            <person name="Mallez S."/>
            <person name="Becker A."/>
            <person name="Gohl D.M."/>
            <person name="Silverstein K.A.T."/>
            <person name="Koren S."/>
            <person name="Bechman K.B."/>
            <person name="Herman A."/>
            <person name="Abrahante J.E."/>
            <person name="Garbe J."/>
        </authorList>
    </citation>
    <scope>NUCLEOTIDE SEQUENCE</scope>
    <source>
        <strain evidence="3">Duluth1</strain>
        <tissue evidence="3">Whole animal</tissue>
    </source>
</reference>
<feature type="domain" description="C-type lectin" evidence="2">
    <location>
        <begin position="1"/>
        <end position="85"/>
    </location>
</feature>